<feature type="domain" description="R3H" evidence="1">
    <location>
        <begin position="87"/>
        <end position="153"/>
    </location>
</feature>
<dbReference type="InterPro" id="IPR039247">
    <property type="entry name" value="KhpB"/>
</dbReference>
<name>A0A0G1TMK4_9BACT</name>
<dbReference type="PANTHER" id="PTHR35800">
    <property type="entry name" value="PROTEIN JAG"/>
    <property type="match status" value="1"/>
</dbReference>
<dbReference type="PROSITE" id="PS51061">
    <property type="entry name" value="R3H"/>
    <property type="match status" value="1"/>
</dbReference>
<dbReference type="PANTHER" id="PTHR35800:SF1">
    <property type="entry name" value="RNA-BINDING PROTEIN KHPB"/>
    <property type="match status" value="1"/>
</dbReference>
<dbReference type="InterPro" id="IPR009019">
    <property type="entry name" value="KH_sf_prok-type"/>
</dbReference>
<dbReference type="GO" id="GO:0003723">
    <property type="term" value="F:RNA binding"/>
    <property type="evidence" value="ECO:0007669"/>
    <property type="project" value="InterPro"/>
</dbReference>
<accession>A0A0G1TMK4</accession>
<dbReference type="SUPFAM" id="SSF54814">
    <property type="entry name" value="Prokaryotic type KH domain (KH-domain type II)"/>
    <property type="match status" value="1"/>
</dbReference>
<dbReference type="Gene3D" id="3.30.1370.50">
    <property type="entry name" value="R3H-like domain"/>
    <property type="match status" value="1"/>
</dbReference>
<proteinExistence type="predicted"/>
<dbReference type="InterPro" id="IPR034079">
    <property type="entry name" value="R3H_KhpB"/>
</dbReference>
<dbReference type="InterPro" id="IPR001374">
    <property type="entry name" value="R3H_dom"/>
</dbReference>
<sequence length="153" mass="16770">MDHSAAVSQNTLEFISQLGLSQQVLVTIVFSPDQNIYNVLLKTDNPGLIIGYHGENLSALQLLLAQHLHNQVGEWLNLSLNVNDYRQRREASLHALADSAVARVIASGQPHSLPPMPAAERRLVHLYLADHPDVTTASEGVGRSRSVIISPRI</sequence>
<dbReference type="CDD" id="cd02644">
    <property type="entry name" value="R3H_jag"/>
    <property type="match status" value="1"/>
</dbReference>
<dbReference type="Pfam" id="PF01424">
    <property type="entry name" value="R3H"/>
    <property type="match status" value="1"/>
</dbReference>
<dbReference type="SMART" id="SM00393">
    <property type="entry name" value="R3H"/>
    <property type="match status" value="1"/>
</dbReference>
<dbReference type="Proteomes" id="UP000034607">
    <property type="component" value="Unassembled WGS sequence"/>
</dbReference>
<dbReference type="Pfam" id="PF13083">
    <property type="entry name" value="KH_KhpA-B"/>
    <property type="match status" value="1"/>
</dbReference>
<organism evidence="2 3">
    <name type="scientific">Candidatus Amesbacteria bacterium GW2011_GWA2_47_11</name>
    <dbReference type="NCBI Taxonomy" id="1618357"/>
    <lineage>
        <taxon>Bacteria</taxon>
        <taxon>Candidatus Amesiibacteriota</taxon>
    </lineage>
</organism>
<dbReference type="SUPFAM" id="SSF82708">
    <property type="entry name" value="R3H domain"/>
    <property type="match status" value="1"/>
</dbReference>
<dbReference type="AlphaFoldDB" id="A0A0G1TMK4"/>
<comment type="caution">
    <text evidence="2">The sequence shown here is derived from an EMBL/GenBank/DDBJ whole genome shotgun (WGS) entry which is preliminary data.</text>
</comment>
<reference evidence="2 3" key="1">
    <citation type="journal article" date="2015" name="Nature">
        <title>rRNA introns, odd ribosomes, and small enigmatic genomes across a large radiation of phyla.</title>
        <authorList>
            <person name="Brown C.T."/>
            <person name="Hug L.A."/>
            <person name="Thomas B.C."/>
            <person name="Sharon I."/>
            <person name="Castelle C.J."/>
            <person name="Singh A."/>
            <person name="Wilkins M.J."/>
            <person name="Williams K.H."/>
            <person name="Banfield J.F."/>
        </authorList>
    </citation>
    <scope>NUCLEOTIDE SEQUENCE [LARGE SCALE GENOMIC DNA]</scope>
</reference>
<evidence type="ECO:0000313" key="2">
    <source>
        <dbReference type="EMBL" id="KKU55393.1"/>
    </source>
</evidence>
<evidence type="ECO:0000259" key="1">
    <source>
        <dbReference type="PROSITE" id="PS51061"/>
    </source>
</evidence>
<dbReference type="InterPro" id="IPR015946">
    <property type="entry name" value="KH_dom-like_a/b"/>
</dbReference>
<evidence type="ECO:0000313" key="3">
    <source>
        <dbReference type="Proteomes" id="UP000034607"/>
    </source>
</evidence>
<dbReference type="InterPro" id="IPR036867">
    <property type="entry name" value="R3H_dom_sf"/>
</dbReference>
<dbReference type="EMBL" id="LCNM01000021">
    <property type="protein sequence ID" value="KKU55393.1"/>
    <property type="molecule type" value="Genomic_DNA"/>
</dbReference>
<gene>
    <name evidence="2" type="ORF">UX78_C0021G0005</name>
</gene>
<protein>
    <submittedName>
        <fullName evidence="2">R3H domain protein</fullName>
    </submittedName>
</protein>
<dbReference type="Gene3D" id="3.30.300.20">
    <property type="match status" value="1"/>
</dbReference>